<accession>A0ABQ4I2B4</accession>
<organism evidence="1 2">
    <name type="scientific">Micromonospora andamanensis</name>
    <dbReference type="NCBI Taxonomy" id="1287068"/>
    <lineage>
        <taxon>Bacteria</taxon>
        <taxon>Bacillati</taxon>
        <taxon>Actinomycetota</taxon>
        <taxon>Actinomycetes</taxon>
        <taxon>Micromonosporales</taxon>
        <taxon>Micromonosporaceae</taxon>
        <taxon>Micromonospora</taxon>
    </lineage>
</organism>
<evidence type="ECO:0000313" key="1">
    <source>
        <dbReference type="EMBL" id="GIJ11946.1"/>
    </source>
</evidence>
<protein>
    <recommendedName>
        <fullName evidence="3">DDE superfamily endonuclease</fullName>
    </recommendedName>
</protein>
<reference evidence="1 2" key="1">
    <citation type="submission" date="2021-01" db="EMBL/GenBank/DDBJ databases">
        <title>Whole genome shotgun sequence of Verrucosispora andamanensis NBRC 109075.</title>
        <authorList>
            <person name="Komaki H."/>
            <person name="Tamura T."/>
        </authorList>
    </citation>
    <scope>NUCLEOTIDE SEQUENCE [LARGE SCALE GENOMIC DNA]</scope>
    <source>
        <strain evidence="1 2">NBRC 109075</strain>
    </source>
</reference>
<gene>
    <name evidence="1" type="ORF">Van01_51600</name>
</gene>
<evidence type="ECO:0000313" key="2">
    <source>
        <dbReference type="Proteomes" id="UP000647017"/>
    </source>
</evidence>
<proteinExistence type="predicted"/>
<dbReference type="Proteomes" id="UP000647017">
    <property type="component" value="Unassembled WGS sequence"/>
</dbReference>
<comment type="caution">
    <text evidence="1">The sequence shown here is derived from an EMBL/GenBank/DDBJ whole genome shotgun (WGS) entry which is preliminary data.</text>
</comment>
<evidence type="ECO:0008006" key="3">
    <source>
        <dbReference type="Google" id="ProtNLM"/>
    </source>
</evidence>
<sequence>MLGNCATHRTRPCTDGWWRIPRFLLHFTPASASWLNLVERWFAEPTKRRLRRSSHRSRADLAFDARTWIEAWNTHPRPFVWTRTADEVLNSLAGVSRARMCRECDW</sequence>
<dbReference type="EMBL" id="BOOZ01000040">
    <property type="protein sequence ID" value="GIJ11946.1"/>
    <property type="molecule type" value="Genomic_DNA"/>
</dbReference>
<name>A0ABQ4I2B4_9ACTN</name>
<keyword evidence="2" id="KW-1185">Reference proteome</keyword>